<dbReference type="EMBL" id="HF571520">
    <property type="protein sequence ID" value="CCQ34358.1"/>
    <property type="molecule type" value="Genomic_DNA"/>
</dbReference>
<dbReference type="KEGG" id="hti:HTIA_2247"/>
<dbReference type="GO" id="GO:0004534">
    <property type="term" value="F:5'-3' RNA exonuclease activity"/>
    <property type="evidence" value="ECO:0007669"/>
    <property type="project" value="TreeGrafter"/>
</dbReference>
<accession>F7PFI1</accession>
<dbReference type="SUPFAM" id="SSF89550">
    <property type="entry name" value="PHP domain-like"/>
    <property type="match status" value="1"/>
</dbReference>
<dbReference type="PATRIC" id="fig|1033806.12.peg.2234"/>
<protein>
    <submittedName>
        <fullName evidence="2">PHP-associated domain containing protein</fullName>
    </submittedName>
    <submittedName>
        <fullName evidence="1">Polymerase/histidinol phosphatase-like protein</fullName>
    </submittedName>
</protein>
<reference evidence="2 3" key="1">
    <citation type="journal article" date="2011" name="J. Bacteriol.">
        <title>Genome sequence of Halorhabdus tiamatea, the first archaeon isolated from a deep-sea anoxic brine lake.</title>
        <authorList>
            <person name="Antunes A."/>
            <person name="Alam I."/>
            <person name="Bajic V.B."/>
            <person name="Stingl U."/>
        </authorList>
    </citation>
    <scope>NUCLEOTIDE SEQUENCE [LARGE SCALE GENOMIC DNA]</scope>
    <source>
        <strain evidence="2 3">SARL4B</strain>
    </source>
</reference>
<dbReference type="eggNOG" id="arCOG00306">
    <property type="taxonomic scope" value="Archaea"/>
</dbReference>
<dbReference type="InterPro" id="IPR052018">
    <property type="entry name" value="PHP_domain"/>
</dbReference>
<dbReference type="PANTHER" id="PTHR42924">
    <property type="entry name" value="EXONUCLEASE"/>
    <property type="match status" value="1"/>
</dbReference>
<dbReference type="GO" id="GO:0035312">
    <property type="term" value="F:5'-3' DNA exonuclease activity"/>
    <property type="evidence" value="ECO:0007669"/>
    <property type="project" value="TreeGrafter"/>
</dbReference>
<keyword evidence="4" id="KW-1185">Reference proteome</keyword>
<organism evidence="2 3">
    <name type="scientific">Halorhabdus tiamatea SARL4B</name>
    <dbReference type="NCBI Taxonomy" id="1033806"/>
    <lineage>
        <taxon>Archaea</taxon>
        <taxon>Methanobacteriati</taxon>
        <taxon>Methanobacteriota</taxon>
        <taxon>Stenosarchaea group</taxon>
        <taxon>Halobacteria</taxon>
        <taxon>Halobacteriales</taxon>
        <taxon>Haloarculaceae</taxon>
        <taxon>Halorhabdus</taxon>
    </lineage>
</organism>
<dbReference type="InterPro" id="IPR016195">
    <property type="entry name" value="Pol/histidinol_Pase-like"/>
</dbReference>
<evidence type="ECO:0000313" key="4">
    <source>
        <dbReference type="Proteomes" id="UP000015381"/>
    </source>
</evidence>
<dbReference type="STRING" id="1033806.HTIA_2247"/>
<proteinExistence type="predicted"/>
<dbReference type="OrthoDB" id="190669at2157"/>
<gene>
    <name evidence="2" type="ORF">HLRTI_001476</name>
    <name evidence="1" type="ORF">HTIA_2247</name>
</gene>
<dbReference type="Proteomes" id="UP000003861">
    <property type="component" value="Unassembled WGS sequence"/>
</dbReference>
<dbReference type="PANTHER" id="PTHR42924:SF3">
    <property type="entry name" value="POLYMERASE_HISTIDINOL PHOSPHATASE N-TERMINAL DOMAIN-CONTAINING PROTEIN"/>
    <property type="match status" value="1"/>
</dbReference>
<evidence type="ECO:0000313" key="2">
    <source>
        <dbReference type="EMBL" id="ERJ06477.1"/>
    </source>
</evidence>
<dbReference type="EMBL" id="AFNT02000014">
    <property type="protein sequence ID" value="ERJ06477.1"/>
    <property type="molecule type" value="Genomic_DNA"/>
</dbReference>
<reference evidence="2 3" key="2">
    <citation type="journal article" date="2013" name="PLoS ONE">
        <title>INDIGO - INtegrated Data Warehouse of MIcrobial GenOmes with Examples from the Red Sea Extremophiles.</title>
        <authorList>
            <person name="Alam I."/>
            <person name="Antunes A."/>
            <person name="Kamau A.A."/>
            <person name="Ba Alawi W."/>
            <person name="Kalkatawi M."/>
            <person name="Stingl U."/>
            <person name="Bajic V.B."/>
        </authorList>
    </citation>
    <scope>NUCLEOTIDE SEQUENCE [LARGE SCALE GENOMIC DNA]</scope>
    <source>
        <strain evidence="2 3">SARL4B</strain>
    </source>
</reference>
<dbReference type="Gene3D" id="3.20.20.140">
    <property type="entry name" value="Metal-dependent hydrolases"/>
    <property type="match status" value="1"/>
</dbReference>
<sequence length="249" mass="28274">MTAVDLHVKVLDETVVRRAKASGLDVLVYAPHFTQLEDIEKTAERYSDDELLVVPGREVFTGTWRDRRHVLAIGLDEPVPDFITLEAAMAEFDRQNAAVLVPHPSFLTVSLEAKQIERHRDVIDAVETYNPKHWPQHNRRATSIAREFELPAFGSSYAHLPGTVGEVWTAFDREIDDAPDLVEVLRNGASRRPRHRSSVDHYARRALEFAHLGWENSAKKVDRLLLSGQEATHPEQSVYDGRFDDASVY</sequence>
<dbReference type="GeneID" id="23799206"/>
<dbReference type="Proteomes" id="UP000015381">
    <property type="component" value="Chromosome I"/>
</dbReference>
<dbReference type="RefSeq" id="WP_008523770.1">
    <property type="nucleotide sequence ID" value="NC_021921.1"/>
</dbReference>
<evidence type="ECO:0000313" key="1">
    <source>
        <dbReference type="EMBL" id="CCQ34358.1"/>
    </source>
</evidence>
<dbReference type="AlphaFoldDB" id="F7PFI1"/>
<name>F7PFI1_9EURY</name>
<reference evidence="1 4" key="3">
    <citation type="journal article" date="2014" name="Environ. Microbiol.">
        <title>Halorhabdus tiamatea: proteogenomics and glycosidase activity measurements identify the first cultivated euryarchaeon from a deep-sea anoxic brine lake as potential polysaccharide degrader.</title>
        <authorList>
            <person name="Werner J."/>
            <person name="Ferrer M."/>
            <person name="Michel G."/>
            <person name="Mann A.J."/>
            <person name="Huang S."/>
            <person name="Juarez S."/>
            <person name="Ciordia S."/>
            <person name="Albar J.P."/>
            <person name="Alcaide M."/>
            <person name="La Cono V."/>
            <person name="Yakimov M.M."/>
            <person name="Antunes A."/>
            <person name="Taborda M."/>
            <person name="Da Costa M.S."/>
            <person name="Amann R.I."/>
            <person name="Gloeckner F.O."/>
            <person name="Golyshina O.V."/>
            <person name="Golyshin P.N."/>
            <person name="Teeling H."/>
        </authorList>
    </citation>
    <scope>NUCLEOTIDE SEQUENCE [LARGE SCALE GENOMIC DNA]</scope>
    <source>
        <strain evidence="4">SARL4B</strain>
        <strain evidence="1">Type strain: SARL4B</strain>
    </source>
</reference>
<evidence type="ECO:0000313" key="3">
    <source>
        <dbReference type="Proteomes" id="UP000003861"/>
    </source>
</evidence>
<dbReference type="HOGENOM" id="CLU_1036680_0_0_2"/>
<dbReference type="Pfam" id="PF13263">
    <property type="entry name" value="PHP_C"/>
    <property type="match status" value="1"/>
</dbReference>